<feature type="region of interest" description="Disordered" evidence="1">
    <location>
        <begin position="56"/>
        <end position="330"/>
    </location>
</feature>
<feature type="compositionally biased region" description="Basic and acidic residues" evidence="1">
    <location>
        <begin position="117"/>
        <end position="131"/>
    </location>
</feature>
<feature type="compositionally biased region" description="Basic and acidic residues" evidence="1">
    <location>
        <begin position="178"/>
        <end position="203"/>
    </location>
</feature>
<accession>A0AAX6HE30</accession>
<sequence>MLRQPSSRNPRTRGFRLKQALQIGILVAVCIWLLYQVKHSHDKKTAYDARNSKITSKSVEDQEDFFKFGRRDLTRNGDMHKGEESEEAQEEEEPEIKQEETEDEEMRGAGDDGTDEQSQKNVDEETERGAEDSTEEEGKEGHMEEPDPFDSRDHEEGTQAREENYRSDDASSAVAHEAQAKESETVKEDARSTDGEHVVDSSKGDTNSTSDGTERQQEMLAENAVNGRTVDGSEADNRTVDGSVNNLSDGVKDNSTMLIDNNPANNGAAAENKEPEAGTSNPDDALVTNSTATADDDVDSKMQLSANSTASVSENQTEGQNSSTVVELPAEVQKDTVTVVDSAEDQNTTVVDQGTPAEGEANFGNVVDGAEKSNSTAALGLEEQSTTSSATDGTADAGTGETDHDPTHAVSEEEREARTDLSTLPDIQNEARAMDDDAAE</sequence>
<organism evidence="3 4">
    <name type="scientific">Iris pallida</name>
    <name type="common">Sweet iris</name>
    <dbReference type="NCBI Taxonomy" id="29817"/>
    <lineage>
        <taxon>Eukaryota</taxon>
        <taxon>Viridiplantae</taxon>
        <taxon>Streptophyta</taxon>
        <taxon>Embryophyta</taxon>
        <taxon>Tracheophyta</taxon>
        <taxon>Spermatophyta</taxon>
        <taxon>Magnoliopsida</taxon>
        <taxon>Liliopsida</taxon>
        <taxon>Asparagales</taxon>
        <taxon>Iridaceae</taxon>
        <taxon>Iridoideae</taxon>
        <taxon>Irideae</taxon>
        <taxon>Iris</taxon>
    </lineage>
</organism>
<keyword evidence="2" id="KW-0472">Membrane</keyword>
<keyword evidence="4" id="KW-1185">Reference proteome</keyword>
<feature type="compositionally biased region" description="Polar residues" evidence="1">
    <location>
        <begin position="279"/>
        <end position="293"/>
    </location>
</feature>
<evidence type="ECO:0000313" key="4">
    <source>
        <dbReference type="Proteomes" id="UP001140949"/>
    </source>
</evidence>
<gene>
    <name evidence="3" type="ORF">M6B38_315090</name>
</gene>
<proteinExistence type="predicted"/>
<evidence type="ECO:0000256" key="1">
    <source>
        <dbReference type="SAM" id="MobiDB-lite"/>
    </source>
</evidence>
<dbReference type="AlphaFoldDB" id="A0AAX6HE30"/>
<evidence type="ECO:0000313" key="3">
    <source>
        <dbReference type="EMBL" id="KAJ6839330.1"/>
    </source>
</evidence>
<dbReference type="EMBL" id="JANAVB010010000">
    <property type="protein sequence ID" value="KAJ6839330.1"/>
    <property type="molecule type" value="Genomic_DNA"/>
</dbReference>
<reference evidence="3" key="1">
    <citation type="journal article" date="2023" name="GigaByte">
        <title>Genome assembly of the bearded iris, Iris pallida Lam.</title>
        <authorList>
            <person name="Bruccoleri R.E."/>
            <person name="Oakeley E.J."/>
            <person name="Faust A.M.E."/>
            <person name="Altorfer M."/>
            <person name="Dessus-Babus S."/>
            <person name="Burckhardt D."/>
            <person name="Oertli M."/>
            <person name="Naumann U."/>
            <person name="Petersen F."/>
            <person name="Wong J."/>
        </authorList>
    </citation>
    <scope>NUCLEOTIDE SEQUENCE</scope>
    <source>
        <strain evidence="3">GSM-AAB239-AS_SAM_17_03QT</strain>
    </source>
</reference>
<feature type="transmembrane region" description="Helical" evidence="2">
    <location>
        <begin position="20"/>
        <end position="37"/>
    </location>
</feature>
<dbReference type="PANTHER" id="PTHR33700:SF4">
    <property type="entry name" value="MYB-LIKE PROTEIN X"/>
    <property type="match status" value="1"/>
</dbReference>
<feature type="compositionally biased region" description="Polar residues" evidence="1">
    <location>
        <begin position="302"/>
        <end position="325"/>
    </location>
</feature>
<reference evidence="3" key="2">
    <citation type="submission" date="2023-04" db="EMBL/GenBank/DDBJ databases">
        <authorList>
            <person name="Bruccoleri R.E."/>
            <person name="Oakeley E.J."/>
            <person name="Faust A.-M."/>
            <person name="Dessus-Babus S."/>
            <person name="Altorfer M."/>
            <person name="Burckhardt D."/>
            <person name="Oertli M."/>
            <person name="Naumann U."/>
            <person name="Petersen F."/>
            <person name="Wong J."/>
        </authorList>
    </citation>
    <scope>NUCLEOTIDE SEQUENCE</scope>
    <source>
        <strain evidence="3">GSM-AAB239-AS_SAM_17_03QT</strain>
        <tissue evidence="3">Leaf</tissue>
    </source>
</reference>
<name>A0AAX6HE30_IRIPA</name>
<dbReference type="Proteomes" id="UP001140949">
    <property type="component" value="Unassembled WGS sequence"/>
</dbReference>
<feature type="compositionally biased region" description="Acidic residues" evidence="1">
    <location>
        <begin position="84"/>
        <end position="105"/>
    </location>
</feature>
<feature type="region of interest" description="Disordered" evidence="1">
    <location>
        <begin position="342"/>
        <end position="440"/>
    </location>
</feature>
<feature type="compositionally biased region" description="Low complexity" evidence="1">
    <location>
        <begin position="261"/>
        <end position="270"/>
    </location>
</feature>
<evidence type="ECO:0000256" key="2">
    <source>
        <dbReference type="SAM" id="Phobius"/>
    </source>
</evidence>
<feature type="compositionally biased region" description="Basic and acidic residues" evidence="1">
    <location>
        <begin position="58"/>
        <end position="83"/>
    </location>
</feature>
<feature type="compositionally biased region" description="Basic and acidic residues" evidence="1">
    <location>
        <begin position="401"/>
        <end position="419"/>
    </location>
</feature>
<feature type="compositionally biased region" description="Low complexity" evidence="1">
    <location>
        <begin position="385"/>
        <end position="400"/>
    </location>
</feature>
<protein>
    <submittedName>
        <fullName evidence="3">Uncharacterized protein</fullName>
    </submittedName>
</protein>
<comment type="caution">
    <text evidence="3">The sequence shown here is derived from an EMBL/GenBank/DDBJ whole genome shotgun (WGS) entry which is preliminary data.</text>
</comment>
<keyword evidence="2" id="KW-1133">Transmembrane helix</keyword>
<feature type="compositionally biased region" description="Basic and acidic residues" evidence="1">
    <location>
        <begin position="139"/>
        <end position="169"/>
    </location>
</feature>
<dbReference type="PANTHER" id="PTHR33700">
    <property type="entry name" value="MYB-LIKE PROTEIN X"/>
    <property type="match status" value="1"/>
</dbReference>
<keyword evidence="2" id="KW-0812">Transmembrane</keyword>
<feature type="compositionally biased region" description="Polar residues" evidence="1">
    <location>
        <begin position="240"/>
        <end position="259"/>
    </location>
</feature>